<evidence type="ECO:0008006" key="3">
    <source>
        <dbReference type="Google" id="ProtNLM"/>
    </source>
</evidence>
<gene>
    <name evidence="1" type="ORF">NWP19_04860</name>
</gene>
<name>A0ABT6K188_9CYAN</name>
<protein>
    <recommendedName>
        <fullName evidence="3">F5/8 type C domain-containing protein</fullName>
    </recommendedName>
</protein>
<dbReference type="EMBL" id="JANQDO010000033">
    <property type="protein sequence ID" value="MDH6056131.1"/>
    <property type="molecule type" value="Genomic_DNA"/>
</dbReference>
<evidence type="ECO:0000313" key="1">
    <source>
        <dbReference type="EMBL" id="MDH6056131.1"/>
    </source>
</evidence>
<organism evidence="1 2">
    <name type="scientific">Umezakia ovalisporum FSS-43</name>
    <dbReference type="NCBI Taxonomy" id="2740520"/>
    <lineage>
        <taxon>Bacteria</taxon>
        <taxon>Bacillati</taxon>
        <taxon>Cyanobacteriota</taxon>
        <taxon>Cyanophyceae</taxon>
        <taxon>Nostocales</taxon>
        <taxon>Nodulariaceae</taxon>
        <taxon>Umezakia</taxon>
    </lineage>
</organism>
<feature type="non-terminal residue" evidence="1">
    <location>
        <position position="1"/>
    </location>
</feature>
<keyword evidence="2" id="KW-1185">Reference proteome</keyword>
<evidence type="ECO:0000313" key="2">
    <source>
        <dbReference type="Proteomes" id="UP001159371"/>
    </source>
</evidence>
<sequence>IITVRSKMVFVNPVLAIAGFGFYEVEYTYDGKSFQTDVVSKVEPVAGLKYYHRKISNFLSFITKQYES</sequence>
<reference evidence="1 2" key="1">
    <citation type="journal article" date="2023" name="J. Phycol.">
        <title>Chrysosporum ovalisporum is synonymous with the true-branching cyanobacterium Umezakia natans (Nostocales/Aphanizomenonaceae).</title>
        <authorList>
            <person name="McGregor G.B."/>
            <person name="Sendall B.C."/>
            <person name="Niiyama Y."/>
            <person name="Tuji A."/>
            <person name="Willis A."/>
        </authorList>
    </citation>
    <scope>NUCLEOTIDE SEQUENCE [LARGE SCALE GENOMIC DNA]</scope>
    <source>
        <strain evidence="1 2">FSS-43</strain>
    </source>
</reference>
<dbReference type="Proteomes" id="UP001159371">
    <property type="component" value="Unassembled WGS sequence"/>
</dbReference>
<accession>A0ABT6K188</accession>
<dbReference type="RefSeq" id="WP_280656562.1">
    <property type="nucleotide sequence ID" value="NZ_JANQDO010000033.1"/>
</dbReference>
<proteinExistence type="predicted"/>
<comment type="caution">
    <text evidence="1">The sequence shown here is derived from an EMBL/GenBank/DDBJ whole genome shotgun (WGS) entry which is preliminary data.</text>
</comment>